<keyword evidence="1" id="KW-0732">Signal</keyword>
<accession>A0A368NKA2</accession>
<dbReference type="AlphaFoldDB" id="A0A368NKA2"/>
<dbReference type="EMBL" id="QPID01000003">
    <property type="protein sequence ID" value="RCU51042.1"/>
    <property type="molecule type" value="Genomic_DNA"/>
</dbReference>
<organism evidence="2 3">
    <name type="scientific">Corallincola holothuriorum</name>
    <dbReference type="NCBI Taxonomy" id="2282215"/>
    <lineage>
        <taxon>Bacteria</taxon>
        <taxon>Pseudomonadati</taxon>
        <taxon>Pseudomonadota</taxon>
        <taxon>Gammaproteobacteria</taxon>
        <taxon>Alteromonadales</taxon>
        <taxon>Psychromonadaceae</taxon>
        <taxon>Corallincola</taxon>
    </lineage>
</organism>
<keyword evidence="3" id="KW-1185">Reference proteome</keyword>
<comment type="caution">
    <text evidence="2">The sequence shown here is derived from an EMBL/GenBank/DDBJ whole genome shotgun (WGS) entry which is preliminary data.</text>
</comment>
<gene>
    <name evidence="2" type="ORF">DU002_06900</name>
</gene>
<name>A0A368NKA2_9GAMM</name>
<reference evidence="2 3" key="1">
    <citation type="submission" date="2018-07" db="EMBL/GenBank/DDBJ databases">
        <title>Corallincola holothuriorum sp. nov., a new facultative anaerobe isolated from sea cucumber Apostichopus japonicus.</title>
        <authorList>
            <person name="Xia H."/>
        </authorList>
    </citation>
    <scope>NUCLEOTIDE SEQUENCE [LARGE SCALE GENOMIC DNA]</scope>
    <source>
        <strain evidence="2 3">C4</strain>
    </source>
</reference>
<proteinExistence type="predicted"/>
<dbReference type="InterPro" id="IPR007332">
    <property type="entry name" value="DUF411"/>
</dbReference>
<dbReference type="Proteomes" id="UP000252558">
    <property type="component" value="Unassembled WGS sequence"/>
</dbReference>
<evidence type="ECO:0000256" key="1">
    <source>
        <dbReference type="SAM" id="SignalP"/>
    </source>
</evidence>
<feature type="chain" id="PRO_5016620782" evidence="1">
    <location>
        <begin position="27"/>
        <end position="149"/>
    </location>
</feature>
<feature type="signal peptide" evidence="1">
    <location>
        <begin position="1"/>
        <end position="26"/>
    </location>
</feature>
<dbReference type="OrthoDB" id="14727at2"/>
<dbReference type="RefSeq" id="WP_114337638.1">
    <property type="nucleotide sequence ID" value="NZ_QPID01000003.1"/>
</dbReference>
<evidence type="ECO:0000313" key="2">
    <source>
        <dbReference type="EMBL" id="RCU51042.1"/>
    </source>
</evidence>
<protein>
    <submittedName>
        <fullName evidence="2">DUF411 domain-containing protein</fullName>
    </submittedName>
</protein>
<sequence length="149" mass="16118">MNTLFSKLSSKVFLMGLLTMPALAVAADAIEVYKSPYCGCCEKWVDHMQQHGFEMTIHNKANLAPIKEKLGVVPAAGSCHTASIAGYFIEGHVPAEDVKRLLEEKPDIRGIAVAGMPMGSPGMEGHHKAAYDVITVHKDGSTSVFNNYK</sequence>
<dbReference type="Pfam" id="PF04214">
    <property type="entry name" value="DUF411"/>
    <property type="match status" value="1"/>
</dbReference>
<evidence type="ECO:0000313" key="3">
    <source>
        <dbReference type="Proteomes" id="UP000252558"/>
    </source>
</evidence>